<keyword evidence="3" id="KW-1185">Reference proteome</keyword>
<feature type="transmembrane region" description="Helical" evidence="1">
    <location>
        <begin position="15"/>
        <end position="36"/>
    </location>
</feature>
<evidence type="ECO:0000256" key="1">
    <source>
        <dbReference type="SAM" id="Phobius"/>
    </source>
</evidence>
<comment type="caution">
    <text evidence="2">The sequence shown here is derived from an EMBL/GenBank/DDBJ whole genome shotgun (WGS) entry which is preliminary data.</text>
</comment>
<accession>A0A2S9JYZ3</accession>
<reference evidence="2 3" key="1">
    <citation type="submission" date="2018-02" db="EMBL/GenBank/DDBJ databases">
        <title>The draft genome of Phyllobacterium myrsinacearum DSM5892.</title>
        <authorList>
            <person name="Li L."/>
            <person name="Liu L."/>
            <person name="Zhang X."/>
            <person name="Wang T."/>
        </authorList>
    </citation>
    <scope>NUCLEOTIDE SEQUENCE [LARGE SCALE GENOMIC DNA]</scope>
    <source>
        <strain evidence="2 3">DSM 5892</strain>
    </source>
</reference>
<dbReference type="EMBL" id="PVBT01000001">
    <property type="protein sequence ID" value="PRD58565.1"/>
    <property type="molecule type" value="Genomic_DNA"/>
</dbReference>
<dbReference type="AlphaFoldDB" id="A0A2S9JYZ3"/>
<proteinExistence type="predicted"/>
<evidence type="ECO:0000313" key="3">
    <source>
        <dbReference type="Proteomes" id="UP000238563"/>
    </source>
</evidence>
<keyword evidence="1" id="KW-0472">Membrane</keyword>
<dbReference type="Proteomes" id="UP000238563">
    <property type="component" value="Unassembled WGS sequence"/>
</dbReference>
<name>A0A2S9JYZ3_9HYPH</name>
<keyword evidence="1" id="KW-1133">Transmembrane helix</keyword>
<protein>
    <submittedName>
        <fullName evidence="2">Uncharacterized protein</fullName>
    </submittedName>
</protein>
<keyword evidence="1" id="KW-0812">Transmembrane</keyword>
<gene>
    <name evidence="2" type="ORF">C5750_05560</name>
</gene>
<sequence>MDQDGENTKIDYQPYVMSVWPVLFAFVAISMMVLFLGRMGADFRHAGNHNPDAPALAGDQ</sequence>
<organism evidence="2 3">
    <name type="scientific">Phyllobacterium myrsinacearum</name>
    <dbReference type="NCBI Taxonomy" id="28101"/>
    <lineage>
        <taxon>Bacteria</taxon>
        <taxon>Pseudomonadati</taxon>
        <taxon>Pseudomonadota</taxon>
        <taxon>Alphaproteobacteria</taxon>
        <taxon>Hyphomicrobiales</taxon>
        <taxon>Phyllobacteriaceae</taxon>
        <taxon>Phyllobacterium</taxon>
    </lineage>
</organism>
<evidence type="ECO:0000313" key="2">
    <source>
        <dbReference type="EMBL" id="PRD58565.1"/>
    </source>
</evidence>